<dbReference type="PRINTS" id="PR00154">
    <property type="entry name" value="AMPBINDING"/>
</dbReference>
<dbReference type="EMBL" id="VGLS01000543">
    <property type="protein sequence ID" value="MBM3225331.1"/>
    <property type="molecule type" value="Genomic_DNA"/>
</dbReference>
<evidence type="ECO:0000313" key="11">
    <source>
        <dbReference type="Proteomes" id="UP000712673"/>
    </source>
</evidence>
<evidence type="ECO:0000256" key="4">
    <source>
        <dbReference type="ARBA" id="ARBA00022840"/>
    </source>
</evidence>
<feature type="domain" description="AMP-dependent synthetase/ligase" evidence="7">
    <location>
        <begin position="87"/>
        <end position="472"/>
    </location>
</feature>
<dbReference type="Proteomes" id="UP000712673">
    <property type="component" value="Unassembled WGS sequence"/>
</dbReference>
<evidence type="ECO:0000256" key="5">
    <source>
        <dbReference type="ARBA" id="ARBA00022990"/>
    </source>
</evidence>
<evidence type="ECO:0000256" key="1">
    <source>
        <dbReference type="ARBA" id="ARBA00006432"/>
    </source>
</evidence>
<keyword evidence="4" id="KW-0067">ATP-binding</keyword>
<dbReference type="InterPro" id="IPR020459">
    <property type="entry name" value="AMP-binding"/>
</dbReference>
<dbReference type="InterPro" id="IPR000873">
    <property type="entry name" value="AMP-dep_synth/lig_dom"/>
</dbReference>
<dbReference type="InterPro" id="IPR011904">
    <property type="entry name" value="Ac_CoA_lig"/>
</dbReference>
<gene>
    <name evidence="10" type="primary">acs</name>
    <name evidence="10" type="ORF">FJZ47_16220</name>
</gene>
<dbReference type="InterPro" id="IPR045851">
    <property type="entry name" value="AMP-bd_C_sf"/>
</dbReference>
<keyword evidence="3" id="KW-0547">Nucleotide-binding</keyword>
<dbReference type="InterPro" id="IPR025110">
    <property type="entry name" value="AMP-bd_C"/>
</dbReference>
<reference evidence="10" key="1">
    <citation type="submission" date="2019-03" db="EMBL/GenBank/DDBJ databases">
        <title>Lake Tanganyika Metagenome-Assembled Genomes (MAGs).</title>
        <authorList>
            <person name="Tran P."/>
        </authorList>
    </citation>
    <scope>NUCLEOTIDE SEQUENCE</scope>
    <source>
        <strain evidence="10">K_DeepCast_65m_m2_066</strain>
    </source>
</reference>
<sequence length="634" mass="70309">MANTSHLESLSHSDEIITPPAALRQAAYLQHLDDTRRQSIEDNEAFWARAAGELEWFRPWDKVFEWDYPHFRWFVGGQCNITVNALDRHAHSWRNNKVAFVWIGEDGSEVTLSYGQLLRRVNRVANALKALGVGKGDRVVIYMPLTMEGVTAMLACARIGAIHSVVYAGFSAGALRSRIEDAHAKVVMTSDVTYRRGRAVDLKSITDEAVGGLDYVEKVIVHRRQTPQVELRGTREVDFYELVESQSVECAPEVMDAEDPLYILYTSGTTGKPKGVLHVHGGYMVGTYYHLKSFWDIRDEDVFFCTSDIGWVVGHSYIVYAPLVAGATTVFREGAPDYPNPGVIWSIVERHGVSVMFTAPTAVRMFMRYGPEYPQKYNLTSLRYLTCAGEPLNPEAWRWAHQHLVGAGAWGYVADNWWQTETGGPCLGTPLCIDARPGKVGKPLPGVVADVVDQQGNPVAPGQGGLLVLKRPFPHFFRTVYGDPERYARDWGRIPGCYLTGDVAIKDADGYFMVVGRADDVMNVAGHRIGTAEVESSLVSHPAVAEAAVIGKPDALKGESIKAFVTLRVGFQPSPEMHQTLQHHVRHDLGPIAQPGEIDFVDKLPKTRSGKIMRRLLKANELGLEPGDITTLED</sequence>
<accession>A0A938B3H3</accession>
<dbReference type="FunFam" id="3.40.50.12780:FF:000001">
    <property type="entry name" value="Acetyl-coenzyme A synthetase"/>
    <property type="match status" value="1"/>
</dbReference>
<dbReference type="PANTHER" id="PTHR24095:SF14">
    <property type="entry name" value="ACETYL-COENZYME A SYNTHETASE 1"/>
    <property type="match status" value="1"/>
</dbReference>
<proteinExistence type="inferred from homology"/>
<keyword evidence="5" id="KW-0007">Acetylation</keyword>
<evidence type="ECO:0000256" key="6">
    <source>
        <dbReference type="NCBIfam" id="TIGR02188"/>
    </source>
</evidence>
<dbReference type="GO" id="GO:0005829">
    <property type="term" value="C:cytosol"/>
    <property type="evidence" value="ECO:0007669"/>
    <property type="project" value="TreeGrafter"/>
</dbReference>
<dbReference type="PROSITE" id="PS00455">
    <property type="entry name" value="AMP_BINDING"/>
    <property type="match status" value="1"/>
</dbReference>
<dbReference type="SUPFAM" id="SSF56801">
    <property type="entry name" value="Acetyl-CoA synthetase-like"/>
    <property type="match status" value="1"/>
</dbReference>
<protein>
    <recommendedName>
        <fullName evidence="6">Acetate--CoA ligase</fullName>
        <ecNumber evidence="6">6.2.1.1</ecNumber>
    </recommendedName>
</protein>
<dbReference type="Pfam" id="PF13193">
    <property type="entry name" value="AMP-binding_C"/>
    <property type="match status" value="1"/>
</dbReference>
<evidence type="ECO:0000256" key="3">
    <source>
        <dbReference type="ARBA" id="ARBA00022741"/>
    </source>
</evidence>
<dbReference type="GO" id="GO:0019427">
    <property type="term" value="P:acetyl-CoA biosynthetic process from acetate"/>
    <property type="evidence" value="ECO:0007669"/>
    <property type="project" value="UniProtKB-UniRule"/>
</dbReference>
<dbReference type="PANTHER" id="PTHR24095">
    <property type="entry name" value="ACETYL-COENZYME A SYNTHETASE"/>
    <property type="match status" value="1"/>
</dbReference>
<dbReference type="GO" id="GO:0016208">
    <property type="term" value="F:AMP binding"/>
    <property type="evidence" value="ECO:0007669"/>
    <property type="project" value="InterPro"/>
</dbReference>
<evidence type="ECO:0000259" key="7">
    <source>
        <dbReference type="Pfam" id="PF00501"/>
    </source>
</evidence>
<dbReference type="InterPro" id="IPR042099">
    <property type="entry name" value="ANL_N_sf"/>
</dbReference>
<evidence type="ECO:0000256" key="2">
    <source>
        <dbReference type="ARBA" id="ARBA00022598"/>
    </source>
</evidence>
<name>A0A938B3H3_UNCTE</name>
<organism evidence="10 11">
    <name type="scientific">Tectimicrobiota bacterium</name>
    <dbReference type="NCBI Taxonomy" id="2528274"/>
    <lineage>
        <taxon>Bacteria</taxon>
        <taxon>Pseudomonadati</taxon>
        <taxon>Nitrospinota/Tectimicrobiota group</taxon>
        <taxon>Candidatus Tectimicrobiota</taxon>
    </lineage>
</organism>
<dbReference type="GO" id="GO:0003987">
    <property type="term" value="F:acetate-CoA ligase activity"/>
    <property type="evidence" value="ECO:0007669"/>
    <property type="project" value="UniProtKB-UniRule"/>
</dbReference>
<dbReference type="InterPro" id="IPR032387">
    <property type="entry name" value="ACAS_N"/>
</dbReference>
<dbReference type="NCBIfam" id="TIGR02188">
    <property type="entry name" value="Ac_CoA_lig_AcsA"/>
    <property type="match status" value="1"/>
</dbReference>
<dbReference type="AlphaFoldDB" id="A0A938B3H3"/>
<evidence type="ECO:0000313" key="10">
    <source>
        <dbReference type="EMBL" id="MBM3225331.1"/>
    </source>
</evidence>
<keyword evidence="2 10" id="KW-0436">Ligase</keyword>
<evidence type="ECO:0000259" key="8">
    <source>
        <dbReference type="Pfam" id="PF13193"/>
    </source>
</evidence>
<dbReference type="EC" id="6.2.1.1" evidence="6"/>
<evidence type="ECO:0000259" key="9">
    <source>
        <dbReference type="Pfam" id="PF16177"/>
    </source>
</evidence>
<dbReference type="Gene3D" id="3.30.300.30">
    <property type="match status" value="1"/>
</dbReference>
<comment type="caution">
    <text evidence="10">The sequence shown here is derived from an EMBL/GenBank/DDBJ whole genome shotgun (WGS) entry which is preliminary data.</text>
</comment>
<dbReference type="NCBIfam" id="NF001208">
    <property type="entry name" value="PRK00174.1"/>
    <property type="match status" value="1"/>
</dbReference>
<feature type="domain" description="AMP-binding enzyme C-terminal" evidence="8">
    <location>
        <begin position="533"/>
        <end position="611"/>
    </location>
</feature>
<dbReference type="Pfam" id="PF16177">
    <property type="entry name" value="ACAS_N"/>
    <property type="match status" value="1"/>
</dbReference>
<dbReference type="Gene3D" id="3.40.50.12780">
    <property type="entry name" value="N-terminal domain of ligase-like"/>
    <property type="match status" value="1"/>
</dbReference>
<dbReference type="GO" id="GO:0005524">
    <property type="term" value="F:ATP binding"/>
    <property type="evidence" value="ECO:0007669"/>
    <property type="project" value="UniProtKB-KW"/>
</dbReference>
<dbReference type="InterPro" id="IPR020845">
    <property type="entry name" value="AMP-binding_CS"/>
</dbReference>
<feature type="domain" description="Acetyl-coenzyme A synthetase N-terminal" evidence="9">
    <location>
        <begin position="34"/>
        <end position="85"/>
    </location>
</feature>
<comment type="similarity">
    <text evidence="1">Belongs to the ATP-dependent AMP-binding enzyme family.</text>
</comment>
<dbReference type="Pfam" id="PF00501">
    <property type="entry name" value="AMP-binding"/>
    <property type="match status" value="1"/>
</dbReference>